<evidence type="ECO:0000313" key="3">
    <source>
        <dbReference type="EMBL" id="GAA3508890.1"/>
    </source>
</evidence>
<evidence type="ECO:0000313" key="4">
    <source>
        <dbReference type="Proteomes" id="UP001500459"/>
    </source>
</evidence>
<proteinExistence type="predicted"/>
<protein>
    <recommendedName>
        <fullName evidence="2">SPOR domain-containing protein</fullName>
    </recommendedName>
</protein>
<reference evidence="4" key="1">
    <citation type="journal article" date="2019" name="Int. J. Syst. Evol. Microbiol.">
        <title>The Global Catalogue of Microorganisms (GCM) 10K type strain sequencing project: providing services to taxonomists for standard genome sequencing and annotation.</title>
        <authorList>
            <consortium name="The Broad Institute Genomics Platform"/>
            <consortium name="The Broad Institute Genome Sequencing Center for Infectious Disease"/>
            <person name="Wu L."/>
            <person name="Ma J."/>
        </authorList>
    </citation>
    <scope>NUCLEOTIDE SEQUENCE [LARGE SCALE GENOMIC DNA]</scope>
    <source>
        <strain evidence="4">JCM 17106</strain>
    </source>
</reference>
<dbReference type="Proteomes" id="UP001500459">
    <property type="component" value="Unassembled WGS sequence"/>
</dbReference>
<comment type="caution">
    <text evidence="3">The sequence shown here is derived from an EMBL/GenBank/DDBJ whole genome shotgun (WGS) entry which is preliminary data.</text>
</comment>
<keyword evidence="4" id="KW-1185">Reference proteome</keyword>
<dbReference type="Pfam" id="PF05036">
    <property type="entry name" value="SPOR"/>
    <property type="match status" value="1"/>
</dbReference>
<name>A0ABP6ULC1_9FLAO</name>
<feature type="signal peptide" evidence="1">
    <location>
        <begin position="1"/>
        <end position="25"/>
    </location>
</feature>
<organism evidence="3 4">
    <name type="scientific">Aquimarina addita</name>
    <dbReference type="NCBI Taxonomy" id="870485"/>
    <lineage>
        <taxon>Bacteria</taxon>
        <taxon>Pseudomonadati</taxon>
        <taxon>Bacteroidota</taxon>
        <taxon>Flavobacteriia</taxon>
        <taxon>Flavobacteriales</taxon>
        <taxon>Flavobacteriaceae</taxon>
        <taxon>Aquimarina</taxon>
    </lineage>
</organism>
<feature type="domain" description="SPOR" evidence="2">
    <location>
        <begin position="72"/>
        <end position="140"/>
    </location>
</feature>
<dbReference type="EMBL" id="BAABCW010000007">
    <property type="protein sequence ID" value="GAA3508890.1"/>
    <property type="molecule type" value="Genomic_DNA"/>
</dbReference>
<sequence>MRILMKKNTILLAGLCLTGTAFIKAQDTNNSNGFTTAEVISQPDPKVTINQDPKIKMLLDIKTKLDETGVLSENYKVQLFYGNITKANEILNKATAAFPQWKSDIIWETPNYKVWIGTYRTRIEADRALKEIRTEFPNAFSFKPEKS</sequence>
<evidence type="ECO:0000256" key="1">
    <source>
        <dbReference type="SAM" id="SignalP"/>
    </source>
</evidence>
<feature type="chain" id="PRO_5045434710" description="SPOR domain-containing protein" evidence="1">
    <location>
        <begin position="26"/>
        <end position="147"/>
    </location>
</feature>
<gene>
    <name evidence="3" type="ORF">GCM10022393_20890</name>
</gene>
<accession>A0ABP6ULC1</accession>
<dbReference type="InterPro" id="IPR007730">
    <property type="entry name" value="SPOR-like_dom"/>
</dbReference>
<keyword evidence="1" id="KW-0732">Signal</keyword>
<evidence type="ECO:0000259" key="2">
    <source>
        <dbReference type="Pfam" id="PF05036"/>
    </source>
</evidence>